<reference evidence="1 2" key="1">
    <citation type="submission" date="2018-08" db="EMBL/GenBank/DDBJ databases">
        <title>Genomic investigation of the strawberry pathogen Phytophthora fragariae indicates pathogenicity is determined by transcriptional variation in three key races.</title>
        <authorList>
            <person name="Adams T.M."/>
            <person name="Armitage A.D."/>
            <person name="Sobczyk M.K."/>
            <person name="Bates H.J."/>
            <person name="Dunwell J.M."/>
            <person name="Nellist C.F."/>
            <person name="Harrison R.J."/>
        </authorList>
    </citation>
    <scope>NUCLEOTIDE SEQUENCE [LARGE SCALE GENOMIC DNA]</scope>
    <source>
        <strain evidence="1 2">SCRP333</strain>
    </source>
</reference>
<accession>A0A6A4B3U5</accession>
<dbReference type="EMBL" id="QXFT01006615">
    <property type="protein sequence ID" value="KAE9268495.1"/>
    <property type="molecule type" value="Genomic_DNA"/>
</dbReference>
<dbReference type="Proteomes" id="UP000434957">
    <property type="component" value="Unassembled WGS sequence"/>
</dbReference>
<dbReference type="AlphaFoldDB" id="A0A6A4B3U5"/>
<gene>
    <name evidence="1" type="ORF">PR003_g31429</name>
</gene>
<proteinExistence type="predicted"/>
<evidence type="ECO:0000313" key="1">
    <source>
        <dbReference type="EMBL" id="KAE9268495.1"/>
    </source>
</evidence>
<protein>
    <submittedName>
        <fullName evidence="1">Uncharacterized protein</fullName>
    </submittedName>
</protein>
<name>A0A6A4B3U5_9STRA</name>
<keyword evidence="2" id="KW-1185">Reference proteome</keyword>
<sequence>MPHLNLSGCCLKVPHSLSLIPLHIPRCHTLIFQPSYESSSLIFQARLSLLTPSGLLRLAPRIDFRLLLQQQLQSSGFYAYTFGISCLETRCLNGGYDVFALRNNSGIDHS</sequence>
<organism evidence="1 2">
    <name type="scientific">Phytophthora rubi</name>
    <dbReference type="NCBI Taxonomy" id="129364"/>
    <lineage>
        <taxon>Eukaryota</taxon>
        <taxon>Sar</taxon>
        <taxon>Stramenopiles</taxon>
        <taxon>Oomycota</taxon>
        <taxon>Peronosporomycetes</taxon>
        <taxon>Peronosporales</taxon>
        <taxon>Peronosporaceae</taxon>
        <taxon>Phytophthora</taxon>
    </lineage>
</organism>
<comment type="caution">
    <text evidence="1">The sequence shown here is derived from an EMBL/GenBank/DDBJ whole genome shotgun (WGS) entry which is preliminary data.</text>
</comment>
<evidence type="ECO:0000313" key="2">
    <source>
        <dbReference type="Proteomes" id="UP000434957"/>
    </source>
</evidence>